<dbReference type="GO" id="GO:0032259">
    <property type="term" value="P:methylation"/>
    <property type="evidence" value="ECO:0007669"/>
    <property type="project" value="UniProtKB-KW"/>
</dbReference>
<evidence type="ECO:0000256" key="1">
    <source>
        <dbReference type="ARBA" id="ARBA00004953"/>
    </source>
</evidence>
<organism evidence="8 9">
    <name type="scientific">Candidatus Electrothrix aarhusensis</name>
    <dbReference type="NCBI Taxonomy" id="1859131"/>
    <lineage>
        <taxon>Bacteria</taxon>
        <taxon>Pseudomonadati</taxon>
        <taxon>Thermodesulfobacteriota</taxon>
        <taxon>Desulfobulbia</taxon>
        <taxon>Desulfobulbales</taxon>
        <taxon>Desulfobulbaceae</taxon>
        <taxon>Candidatus Electrothrix</taxon>
    </lineage>
</organism>
<proteinExistence type="predicted"/>
<evidence type="ECO:0000256" key="5">
    <source>
        <dbReference type="ARBA" id="ARBA00022691"/>
    </source>
</evidence>
<dbReference type="InterPro" id="IPR006363">
    <property type="entry name" value="Cbl_synth_CobJ/CibH_dom"/>
</dbReference>
<gene>
    <name evidence="8" type="ORF">H206_00774</name>
</gene>
<sequence length="267" mass="28947">MTISTTEKQQRSGTLTVVGTGPGAEDLMTPRARQAIEQAQVVAGYKTYLDLIRHCITPEQQVLSSAMMQEIDRCRRALELADSGKTVVLVCGGDPGIYAMAGLVYELVRDTDSSSKIEIIPGIAALNACAAVLGAPLMHDFAAISLSDLMTPWELIEKRLQAAASADFVTVIYNPKSKKRTQQIIRAQEIMLEHRDPQTPVGIVSGASREHESVCLTTLEKMLDKDIGMQTTVIIGNSATFIFGDKMVTPRGYSAKYGLAGEKKRAT</sequence>
<evidence type="ECO:0000256" key="6">
    <source>
        <dbReference type="SAM" id="MobiDB-lite"/>
    </source>
</evidence>
<evidence type="ECO:0000313" key="8">
    <source>
        <dbReference type="EMBL" id="RWX46258.1"/>
    </source>
</evidence>
<dbReference type="UniPathway" id="UPA00148"/>
<keyword evidence="2" id="KW-0169">Cobalamin biosynthesis</keyword>
<keyword evidence="9" id="KW-1185">Reference proteome</keyword>
<dbReference type="Pfam" id="PF00590">
    <property type="entry name" value="TP_methylase"/>
    <property type="match status" value="1"/>
</dbReference>
<feature type="domain" description="Tetrapyrrole methylase" evidence="7">
    <location>
        <begin position="14"/>
        <end position="221"/>
    </location>
</feature>
<reference evidence="8 9" key="1">
    <citation type="submission" date="2017-01" db="EMBL/GenBank/DDBJ databases">
        <title>The cable genome- insights into the physiology and evolution of filamentous bacteria capable of sulfide oxidation via long distance electron transfer.</title>
        <authorList>
            <person name="Schreiber L."/>
            <person name="Bjerg J.T."/>
            <person name="Boggild A."/>
            <person name="Van De Vossenberg J."/>
            <person name="Meysman F."/>
            <person name="Nielsen L.P."/>
            <person name="Schramm A."/>
            <person name="Kjeldsen K.U."/>
        </authorList>
    </citation>
    <scope>NUCLEOTIDE SEQUENCE [LARGE SCALE GENOMIC DNA]</scope>
    <source>
        <strain evidence="8">MCF</strain>
    </source>
</reference>
<keyword evidence="4 8" id="KW-0808">Transferase</keyword>
<comment type="pathway">
    <text evidence="1">Cofactor biosynthesis; adenosylcobalamin biosynthesis.</text>
</comment>
<dbReference type="InterPro" id="IPR014777">
    <property type="entry name" value="4pyrrole_Mease_sub1"/>
</dbReference>
<keyword evidence="3 8" id="KW-0489">Methyltransferase</keyword>
<dbReference type="Proteomes" id="UP000287853">
    <property type="component" value="Unassembled WGS sequence"/>
</dbReference>
<dbReference type="Gene3D" id="3.40.1010.10">
    <property type="entry name" value="Cobalt-precorrin-4 Transmethylase, Domain 1"/>
    <property type="match status" value="1"/>
</dbReference>
<dbReference type="GO" id="GO:0030789">
    <property type="term" value="F:precorrin-3B C17-methyltransferase activity"/>
    <property type="evidence" value="ECO:0007669"/>
    <property type="project" value="UniProtKB-EC"/>
</dbReference>
<evidence type="ECO:0000256" key="4">
    <source>
        <dbReference type="ARBA" id="ARBA00022679"/>
    </source>
</evidence>
<name>A0A444IZD8_9BACT</name>
<accession>A0A444IZD8</accession>
<dbReference type="EMBL" id="MTKO01000067">
    <property type="protein sequence ID" value="RWX46258.1"/>
    <property type="molecule type" value="Genomic_DNA"/>
</dbReference>
<protein>
    <submittedName>
        <fullName evidence="8">Precorrin-3B C17-methyltransferase</fullName>
        <ecNumber evidence="8">2.1.1.131</ecNumber>
    </submittedName>
</protein>
<evidence type="ECO:0000256" key="2">
    <source>
        <dbReference type="ARBA" id="ARBA00022573"/>
    </source>
</evidence>
<keyword evidence="5" id="KW-0949">S-adenosyl-L-methionine</keyword>
<feature type="compositionally biased region" description="Polar residues" evidence="6">
    <location>
        <begin position="1"/>
        <end position="17"/>
    </location>
</feature>
<dbReference type="NCBIfam" id="TIGR01466">
    <property type="entry name" value="cobJ_cbiH"/>
    <property type="match status" value="1"/>
</dbReference>
<evidence type="ECO:0000313" key="9">
    <source>
        <dbReference type="Proteomes" id="UP000287853"/>
    </source>
</evidence>
<dbReference type="AlphaFoldDB" id="A0A444IZD8"/>
<dbReference type="InterPro" id="IPR051810">
    <property type="entry name" value="Precorrin_MeTrfase"/>
</dbReference>
<dbReference type="InterPro" id="IPR014776">
    <property type="entry name" value="4pyrrole_Mease_sub2"/>
</dbReference>
<dbReference type="PANTHER" id="PTHR47036:SF1">
    <property type="entry name" value="COBALT-FACTOR III C(17)-METHYLTRANSFERASE-RELATED"/>
    <property type="match status" value="1"/>
</dbReference>
<dbReference type="InterPro" id="IPR000878">
    <property type="entry name" value="4pyrrol_Mease"/>
</dbReference>
<dbReference type="EC" id="2.1.1.131" evidence="8"/>
<dbReference type="CDD" id="cd11646">
    <property type="entry name" value="Precorrin_3B_C17_MT"/>
    <property type="match status" value="1"/>
</dbReference>
<dbReference type="PANTHER" id="PTHR47036">
    <property type="entry name" value="COBALT-FACTOR III C(17)-METHYLTRANSFERASE-RELATED"/>
    <property type="match status" value="1"/>
</dbReference>
<dbReference type="Gene3D" id="3.30.950.10">
    <property type="entry name" value="Methyltransferase, Cobalt-precorrin-4 Transmethylase, Domain 2"/>
    <property type="match status" value="1"/>
</dbReference>
<dbReference type="GO" id="GO:0009236">
    <property type="term" value="P:cobalamin biosynthetic process"/>
    <property type="evidence" value="ECO:0007669"/>
    <property type="project" value="UniProtKB-UniPathway"/>
</dbReference>
<comment type="caution">
    <text evidence="8">The sequence shown here is derived from an EMBL/GenBank/DDBJ whole genome shotgun (WGS) entry which is preliminary data.</text>
</comment>
<evidence type="ECO:0000256" key="3">
    <source>
        <dbReference type="ARBA" id="ARBA00022603"/>
    </source>
</evidence>
<dbReference type="InterPro" id="IPR035996">
    <property type="entry name" value="4pyrrol_Methylase_sf"/>
</dbReference>
<dbReference type="SUPFAM" id="SSF53790">
    <property type="entry name" value="Tetrapyrrole methylase"/>
    <property type="match status" value="1"/>
</dbReference>
<evidence type="ECO:0000259" key="7">
    <source>
        <dbReference type="Pfam" id="PF00590"/>
    </source>
</evidence>
<feature type="region of interest" description="Disordered" evidence="6">
    <location>
        <begin position="1"/>
        <end position="23"/>
    </location>
</feature>